<evidence type="ECO:0000259" key="6">
    <source>
        <dbReference type="PROSITE" id="PS50043"/>
    </source>
</evidence>
<keyword evidence="1 5" id="KW-0597">Phosphoprotein</keyword>
<dbReference type="SMART" id="SM00421">
    <property type="entry name" value="HTH_LUXR"/>
    <property type="match status" value="1"/>
</dbReference>
<dbReference type="Proteomes" id="UP000579647">
    <property type="component" value="Unassembled WGS sequence"/>
</dbReference>
<dbReference type="SMART" id="SM00448">
    <property type="entry name" value="REC"/>
    <property type="match status" value="1"/>
</dbReference>
<dbReference type="EMBL" id="JACHDO010000001">
    <property type="protein sequence ID" value="MBB5490773.1"/>
    <property type="molecule type" value="Genomic_DNA"/>
</dbReference>
<feature type="domain" description="Response regulatory" evidence="7">
    <location>
        <begin position="5"/>
        <end position="126"/>
    </location>
</feature>
<name>A0A840W600_9ACTN</name>
<gene>
    <name evidence="8" type="ORF">HNR07_001910</name>
</gene>
<dbReference type="SUPFAM" id="SSF52172">
    <property type="entry name" value="CheY-like"/>
    <property type="match status" value="1"/>
</dbReference>
<protein>
    <submittedName>
        <fullName evidence="8">DNA-binding NarL/FixJ family response regulator</fullName>
    </submittedName>
</protein>
<dbReference type="Gene3D" id="3.40.50.2300">
    <property type="match status" value="1"/>
</dbReference>
<evidence type="ECO:0000256" key="4">
    <source>
        <dbReference type="ARBA" id="ARBA00023163"/>
    </source>
</evidence>
<evidence type="ECO:0000259" key="7">
    <source>
        <dbReference type="PROSITE" id="PS50110"/>
    </source>
</evidence>
<comment type="caution">
    <text evidence="8">The sequence shown here is derived from an EMBL/GenBank/DDBJ whole genome shotgun (WGS) entry which is preliminary data.</text>
</comment>
<dbReference type="PROSITE" id="PS50043">
    <property type="entry name" value="HTH_LUXR_2"/>
    <property type="match status" value="1"/>
</dbReference>
<dbReference type="PANTHER" id="PTHR43214:SF24">
    <property type="entry name" value="TRANSCRIPTIONAL REGULATORY PROTEIN NARL-RELATED"/>
    <property type="match status" value="1"/>
</dbReference>
<evidence type="ECO:0000313" key="9">
    <source>
        <dbReference type="Proteomes" id="UP000579647"/>
    </source>
</evidence>
<evidence type="ECO:0000256" key="5">
    <source>
        <dbReference type="PROSITE-ProRule" id="PRU00169"/>
    </source>
</evidence>
<dbReference type="InterPro" id="IPR011006">
    <property type="entry name" value="CheY-like_superfamily"/>
</dbReference>
<keyword evidence="3 8" id="KW-0238">DNA-binding</keyword>
<dbReference type="PROSITE" id="PS00622">
    <property type="entry name" value="HTH_LUXR_1"/>
    <property type="match status" value="1"/>
</dbReference>
<dbReference type="Pfam" id="PF00196">
    <property type="entry name" value="GerE"/>
    <property type="match status" value="1"/>
</dbReference>
<dbReference type="PRINTS" id="PR00038">
    <property type="entry name" value="HTHLUXR"/>
</dbReference>
<dbReference type="GO" id="GO:0000160">
    <property type="term" value="P:phosphorelay signal transduction system"/>
    <property type="evidence" value="ECO:0007669"/>
    <property type="project" value="InterPro"/>
</dbReference>
<evidence type="ECO:0000256" key="3">
    <source>
        <dbReference type="ARBA" id="ARBA00023125"/>
    </source>
</evidence>
<feature type="modified residue" description="4-aspartylphosphate" evidence="5">
    <location>
        <position position="55"/>
    </location>
</feature>
<reference evidence="8 9" key="1">
    <citation type="submission" date="2020-08" db="EMBL/GenBank/DDBJ databases">
        <title>Sequencing the genomes of 1000 actinobacteria strains.</title>
        <authorList>
            <person name="Klenk H.-P."/>
        </authorList>
    </citation>
    <scope>NUCLEOTIDE SEQUENCE [LARGE SCALE GENOMIC DNA]</scope>
    <source>
        <strain evidence="8 9">DSM 44598</strain>
    </source>
</reference>
<sequence>MSSIRVVLAEDGALLREGLAGLLQRFGFEVAASVGDAEDLVAAVEEHEPDLVVTDIRMPPDFSDEGLRAAVRMRRTRPALPVVALSQYVESSYAAELLDSQNGHGIGYVLKERVVDVADFADTLRRVHGGGTVIDPAVVRQLVRRRSTPLERLSEREREVLSLLAEGHSNARIARDLVVSEPTVGKHIGNILAKLDLPPDGTDVDRRVMAVLTYLREQPD</sequence>
<dbReference type="CDD" id="cd06170">
    <property type="entry name" value="LuxR_C_like"/>
    <property type="match status" value="1"/>
</dbReference>
<evidence type="ECO:0000256" key="1">
    <source>
        <dbReference type="ARBA" id="ARBA00022553"/>
    </source>
</evidence>
<dbReference type="InterPro" id="IPR039420">
    <property type="entry name" value="WalR-like"/>
</dbReference>
<dbReference type="InterPro" id="IPR001789">
    <property type="entry name" value="Sig_transdc_resp-reg_receiver"/>
</dbReference>
<feature type="domain" description="HTH luxR-type" evidence="6">
    <location>
        <begin position="146"/>
        <end position="218"/>
    </location>
</feature>
<dbReference type="Pfam" id="PF00072">
    <property type="entry name" value="Response_reg"/>
    <property type="match status" value="1"/>
</dbReference>
<dbReference type="CDD" id="cd17535">
    <property type="entry name" value="REC_NarL-like"/>
    <property type="match status" value="1"/>
</dbReference>
<dbReference type="InterPro" id="IPR000792">
    <property type="entry name" value="Tscrpt_reg_LuxR_C"/>
</dbReference>
<dbReference type="GO" id="GO:0006355">
    <property type="term" value="P:regulation of DNA-templated transcription"/>
    <property type="evidence" value="ECO:0007669"/>
    <property type="project" value="InterPro"/>
</dbReference>
<dbReference type="InterPro" id="IPR058245">
    <property type="entry name" value="NreC/VraR/RcsB-like_REC"/>
</dbReference>
<keyword evidence="4" id="KW-0804">Transcription</keyword>
<proteinExistence type="predicted"/>
<evidence type="ECO:0000313" key="8">
    <source>
        <dbReference type="EMBL" id="MBB5490773.1"/>
    </source>
</evidence>
<keyword evidence="2" id="KW-0805">Transcription regulation</keyword>
<organism evidence="8 9">
    <name type="scientific">Nocardiopsis metallicus</name>
    <dbReference type="NCBI Taxonomy" id="179819"/>
    <lineage>
        <taxon>Bacteria</taxon>
        <taxon>Bacillati</taxon>
        <taxon>Actinomycetota</taxon>
        <taxon>Actinomycetes</taxon>
        <taxon>Streptosporangiales</taxon>
        <taxon>Nocardiopsidaceae</taxon>
        <taxon>Nocardiopsis</taxon>
    </lineage>
</organism>
<dbReference type="PANTHER" id="PTHR43214">
    <property type="entry name" value="TWO-COMPONENT RESPONSE REGULATOR"/>
    <property type="match status" value="1"/>
</dbReference>
<dbReference type="RefSeq" id="WP_184364401.1">
    <property type="nucleotide sequence ID" value="NZ_BAAAKM010000086.1"/>
</dbReference>
<keyword evidence="9" id="KW-1185">Reference proteome</keyword>
<dbReference type="GO" id="GO:0003677">
    <property type="term" value="F:DNA binding"/>
    <property type="evidence" value="ECO:0007669"/>
    <property type="project" value="UniProtKB-KW"/>
</dbReference>
<dbReference type="PROSITE" id="PS50110">
    <property type="entry name" value="RESPONSE_REGULATORY"/>
    <property type="match status" value="1"/>
</dbReference>
<dbReference type="AlphaFoldDB" id="A0A840W600"/>
<evidence type="ECO:0000256" key="2">
    <source>
        <dbReference type="ARBA" id="ARBA00023015"/>
    </source>
</evidence>
<accession>A0A840W600</accession>